<evidence type="ECO:0000256" key="4">
    <source>
        <dbReference type="ARBA" id="ARBA00023002"/>
    </source>
</evidence>
<reference evidence="7" key="2">
    <citation type="submission" date="2023-01" db="EMBL/GenBank/DDBJ databases">
        <authorList>
            <person name="Sun Q."/>
            <person name="Evtushenko L."/>
        </authorList>
    </citation>
    <scope>NUCLEOTIDE SEQUENCE</scope>
    <source>
        <strain evidence="7">VKM Ac-1069</strain>
    </source>
</reference>
<dbReference type="PRINTS" id="PR00368">
    <property type="entry name" value="FADPNR"/>
</dbReference>
<dbReference type="RefSeq" id="WP_037054463.1">
    <property type="nucleotide sequence ID" value="NZ_BAAAUZ010000066.1"/>
</dbReference>
<dbReference type="GO" id="GO:0005737">
    <property type="term" value="C:cytoplasm"/>
    <property type="evidence" value="ECO:0007669"/>
    <property type="project" value="TreeGrafter"/>
</dbReference>
<evidence type="ECO:0000259" key="6">
    <source>
        <dbReference type="Pfam" id="PF14759"/>
    </source>
</evidence>
<dbReference type="PANTHER" id="PTHR43557:SF2">
    <property type="entry name" value="RIESKE DOMAIN-CONTAINING PROTEIN-RELATED"/>
    <property type="match status" value="1"/>
</dbReference>
<reference evidence="7" key="1">
    <citation type="journal article" date="2014" name="Int. J. Syst. Evol. Microbiol.">
        <title>Complete genome sequence of Corynebacterium casei LMG S-19264T (=DSM 44701T), isolated from a smear-ripened cheese.</title>
        <authorList>
            <consortium name="US DOE Joint Genome Institute (JGI-PGF)"/>
            <person name="Walter F."/>
            <person name="Albersmeier A."/>
            <person name="Kalinowski J."/>
            <person name="Ruckert C."/>
        </authorList>
    </citation>
    <scope>NUCLEOTIDE SEQUENCE</scope>
    <source>
        <strain evidence="7">VKM Ac-1069</strain>
    </source>
</reference>
<evidence type="ECO:0000256" key="1">
    <source>
        <dbReference type="ARBA" id="ARBA00001974"/>
    </source>
</evidence>
<dbReference type="SUPFAM" id="SSF55424">
    <property type="entry name" value="FAD/NAD-linked reductases, dimerisation (C-terminal) domain"/>
    <property type="match status" value="1"/>
</dbReference>
<keyword evidence="8" id="KW-1185">Reference proteome</keyword>
<evidence type="ECO:0000256" key="2">
    <source>
        <dbReference type="ARBA" id="ARBA00022630"/>
    </source>
</evidence>
<accession>A0A9W6UGP3</accession>
<dbReference type="AlphaFoldDB" id="A0A9W6UGP3"/>
<dbReference type="EMBL" id="BSFQ01000070">
    <property type="protein sequence ID" value="GLL16179.1"/>
    <property type="molecule type" value="Genomic_DNA"/>
</dbReference>
<evidence type="ECO:0000313" key="8">
    <source>
        <dbReference type="Proteomes" id="UP001143463"/>
    </source>
</evidence>
<dbReference type="SUPFAM" id="SSF51905">
    <property type="entry name" value="FAD/NAD(P)-binding domain"/>
    <property type="match status" value="1"/>
</dbReference>
<comment type="cofactor">
    <cofactor evidence="1">
        <name>FAD</name>
        <dbReference type="ChEBI" id="CHEBI:57692"/>
    </cofactor>
</comment>
<dbReference type="InterPro" id="IPR016156">
    <property type="entry name" value="FAD/NAD-linked_Rdtase_dimer_sf"/>
</dbReference>
<feature type="domain" description="FAD/NAD(P)-binding" evidence="5">
    <location>
        <begin position="3"/>
        <end position="296"/>
    </location>
</feature>
<protein>
    <submittedName>
        <fullName evidence="7">Pyridine nucleotide-disulfide oxidoreductase</fullName>
    </submittedName>
</protein>
<dbReference type="GO" id="GO:0016651">
    <property type="term" value="F:oxidoreductase activity, acting on NAD(P)H"/>
    <property type="evidence" value="ECO:0007669"/>
    <property type="project" value="TreeGrafter"/>
</dbReference>
<dbReference type="InterPro" id="IPR023753">
    <property type="entry name" value="FAD/NAD-binding_dom"/>
</dbReference>
<evidence type="ECO:0000313" key="7">
    <source>
        <dbReference type="EMBL" id="GLL16179.1"/>
    </source>
</evidence>
<dbReference type="InterPro" id="IPR036188">
    <property type="entry name" value="FAD/NAD-bd_sf"/>
</dbReference>
<dbReference type="Proteomes" id="UP001143463">
    <property type="component" value="Unassembled WGS sequence"/>
</dbReference>
<gene>
    <name evidence="7" type="primary">hcaD_3</name>
    <name evidence="7" type="ORF">GCM10017577_73340</name>
</gene>
<dbReference type="Gene3D" id="3.30.390.30">
    <property type="match status" value="1"/>
</dbReference>
<dbReference type="Pfam" id="PF14759">
    <property type="entry name" value="Reductase_C"/>
    <property type="match status" value="1"/>
</dbReference>
<name>A0A9W6UGP3_9PSEU</name>
<sequence>MRTVAVVGASLAGLATARALRAEGFDGRIVVIGDEEHAPYDRPPLSKEFLSGALSTEDLALTTPEDAELAADWRLGHRAVALDTAERTVVLDDGERIATDGVVLATGARARALPGPVPAGVHTLRTLDDAVALRSELVPGARMIVVGAGFIGSEIASTAAGLGVEVDVVEAATVPLERPLGAEMGRVCAGLHAAAGVRLHTGCGVAEIVGSPRVRAVRLTDGRELPADVVVVGIGAIPNVEWLEGSGVTLDDGVVTDAQGATSTPGVVAVGDCANAHRGYTGSMLRLEHWTNAVQQPVGAVAALFGRVHTPAPHHEVPYFWSDQYGRRIQFAGHRTPGCRVEVLEGDPAEADFLARYVDPSGTPVAVLGVDRPRSFGRMRRRLGRRPAATH</sequence>
<feature type="domain" description="Reductase C-terminal" evidence="6">
    <location>
        <begin position="319"/>
        <end position="386"/>
    </location>
</feature>
<keyword evidence="3" id="KW-0274">FAD</keyword>
<keyword evidence="4" id="KW-0560">Oxidoreductase</keyword>
<dbReference type="InterPro" id="IPR050446">
    <property type="entry name" value="FAD-oxidoreductase/Apoptosis"/>
</dbReference>
<organism evidence="7 8">
    <name type="scientific">Pseudonocardia halophobica</name>
    <dbReference type="NCBI Taxonomy" id="29401"/>
    <lineage>
        <taxon>Bacteria</taxon>
        <taxon>Bacillati</taxon>
        <taxon>Actinomycetota</taxon>
        <taxon>Actinomycetes</taxon>
        <taxon>Pseudonocardiales</taxon>
        <taxon>Pseudonocardiaceae</taxon>
        <taxon>Pseudonocardia</taxon>
    </lineage>
</organism>
<keyword evidence="2" id="KW-0285">Flavoprotein</keyword>
<dbReference type="PRINTS" id="PR00411">
    <property type="entry name" value="PNDRDTASEI"/>
</dbReference>
<evidence type="ECO:0000259" key="5">
    <source>
        <dbReference type="Pfam" id="PF07992"/>
    </source>
</evidence>
<comment type="caution">
    <text evidence="7">The sequence shown here is derived from an EMBL/GenBank/DDBJ whole genome shotgun (WGS) entry which is preliminary data.</text>
</comment>
<evidence type="ECO:0000256" key="3">
    <source>
        <dbReference type="ARBA" id="ARBA00022827"/>
    </source>
</evidence>
<dbReference type="InterPro" id="IPR028202">
    <property type="entry name" value="Reductase_C"/>
</dbReference>
<proteinExistence type="predicted"/>
<dbReference type="Gene3D" id="3.50.50.60">
    <property type="entry name" value="FAD/NAD(P)-binding domain"/>
    <property type="match status" value="2"/>
</dbReference>
<dbReference type="Pfam" id="PF07992">
    <property type="entry name" value="Pyr_redox_2"/>
    <property type="match status" value="1"/>
</dbReference>
<dbReference type="PANTHER" id="PTHR43557">
    <property type="entry name" value="APOPTOSIS-INDUCING FACTOR 1"/>
    <property type="match status" value="1"/>
</dbReference>